<feature type="domain" description="Enoyl-CoA hydratase/isomerase" evidence="4">
    <location>
        <begin position="1"/>
        <end position="36"/>
    </location>
</feature>
<protein>
    <recommendedName>
        <fullName evidence="2">3-hydroxyisobutyryl-CoA hydrolase</fullName>
        <shortName evidence="2">HIB-CoA hydrolase</shortName>
        <shortName evidence="2">HIBYL-CoA-H</shortName>
        <ecNumber evidence="2">3.1.2.4</ecNumber>
    </recommendedName>
    <alternativeName>
        <fullName evidence="2">3-hydroxyisobutyryl-coenzyme A hydrolase</fullName>
    </alternativeName>
</protein>
<accession>A0A6A2X7X3</accession>
<evidence type="ECO:0000313" key="6">
    <source>
        <dbReference type="Proteomes" id="UP000436088"/>
    </source>
</evidence>
<comment type="pathway">
    <text evidence="2">Amino-acid degradation; L-valine degradation.</text>
</comment>
<feature type="compositionally biased region" description="Basic and acidic residues" evidence="3">
    <location>
        <begin position="165"/>
        <end position="174"/>
    </location>
</feature>
<feature type="region of interest" description="Disordered" evidence="3">
    <location>
        <begin position="165"/>
        <end position="191"/>
    </location>
</feature>
<gene>
    <name evidence="5" type="ORF">F3Y22_tig00111954pilonHSYRG00045</name>
</gene>
<dbReference type="GO" id="GO:0003860">
    <property type="term" value="F:3-hydroxyisobutyryl-CoA hydrolase activity"/>
    <property type="evidence" value="ECO:0007669"/>
    <property type="project" value="UniProtKB-UniRule"/>
</dbReference>
<dbReference type="Gene3D" id="3.90.226.10">
    <property type="entry name" value="2-enoyl-CoA Hydratase, Chain A, domain 1"/>
    <property type="match status" value="1"/>
</dbReference>
<reference evidence="5" key="1">
    <citation type="submission" date="2019-09" db="EMBL/GenBank/DDBJ databases">
        <title>Draft genome information of white flower Hibiscus syriacus.</title>
        <authorList>
            <person name="Kim Y.-M."/>
        </authorList>
    </citation>
    <scope>NUCLEOTIDE SEQUENCE [LARGE SCALE GENOMIC DNA]</scope>
    <source>
        <strain evidence="5">YM2019G1</strain>
    </source>
</reference>
<dbReference type="Pfam" id="PF16113">
    <property type="entry name" value="ECH_2"/>
    <property type="match status" value="1"/>
</dbReference>
<organism evidence="5 6">
    <name type="scientific">Hibiscus syriacus</name>
    <name type="common">Rose of Sharon</name>
    <dbReference type="NCBI Taxonomy" id="106335"/>
    <lineage>
        <taxon>Eukaryota</taxon>
        <taxon>Viridiplantae</taxon>
        <taxon>Streptophyta</taxon>
        <taxon>Embryophyta</taxon>
        <taxon>Tracheophyta</taxon>
        <taxon>Spermatophyta</taxon>
        <taxon>Magnoliopsida</taxon>
        <taxon>eudicotyledons</taxon>
        <taxon>Gunneridae</taxon>
        <taxon>Pentapetalae</taxon>
        <taxon>rosids</taxon>
        <taxon>malvids</taxon>
        <taxon>Malvales</taxon>
        <taxon>Malvaceae</taxon>
        <taxon>Malvoideae</taxon>
        <taxon>Hibiscus</taxon>
    </lineage>
</organism>
<evidence type="ECO:0000256" key="2">
    <source>
        <dbReference type="RuleBase" id="RU369070"/>
    </source>
</evidence>
<dbReference type="PANTHER" id="PTHR43176:SF5">
    <property type="entry name" value="3-HYDROXYISOBUTYRYL-COA HYDROLASE-LIKE PROTEIN 4, MITOCHONDRIAL"/>
    <property type="match status" value="1"/>
</dbReference>
<sequence>MDGITMGFGVGLSGHGCYRVITERTVLAMPENAIAHSTTLTVSTYNFGVMQFGGSRQGPCNIAGQINRLVRRSQSLRNISKAQKLQFLSAVAEWANDALQGLGKGAHFSLFLTKNYFSKVASGYGKHGNEFTMNPKWKPRSLDEVITEEVEVVFELLGPGIEELKANKDKDKNKQRPKPGKMGKLPGNDKQGVDVFGPNSKVGVSQFHVCYSVVSSSREGLLQVAETQFEEEVLVDGKSAENSFLHTGTLCLPAHSISD</sequence>
<dbReference type="EMBL" id="VEPZ02001470">
    <property type="protein sequence ID" value="KAE8671401.1"/>
    <property type="molecule type" value="Genomic_DNA"/>
</dbReference>
<name>A0A6A2X7X3_HIBSY</name>
<evidence type="ECO:0000256" key="3">
    <source>
        <dbReference type="SAM" id="MobiDB-lite"/>
    </source>
</evidence>
<proteinExistence type="inferred from homology"/>
<dbReference type="EC" id="3.1.2.4" evidence="2"/>
<evidence type="ECO:0000259" key="4">
    <source>
        <dbReference type="Pfam" id="PF16113"/>
    </source>
</evidence>
<comment type="similarity">
    <text evidence="2">Belongs to the enoyl-CoA hydratase/isomerase family.</text>
</comment>
<evidence type="ECO:0000256" key="1">
    <source>
        <dbReference type="ARBA" id="ARBA00022801"/>
    </source>
</evidence>
<keyword evidence="6" id="KW-1185">Reference proteome</keyword>
<keyword evidence="1 2" id="KW-0378">Hydrolase</keyword>
<dbReference type="AlphaFoldDB" id="A0A6A2X7X3"/>
<dbReference type="InterPro" id="IPR032259">
    <property type="entry name" value="HIBYL-CoA-H"/>
</dbReference>
<comment type="catalytic activity">
    <reaction evidence="2">
        <text>3-hydroxy-2-methylpropanoyl-CoA + H2O = 3-hydroxy-2-methylpropanoate + CoA + H(+)</text>
        <dbReference type="Rhea" id="RHEA:20888"/>
        <dbReference type="ChEBI" id="CHEBI:11805"/>
        <dbReference type="ChEBI" id="CHEBI:15377"/>
        <dbReference type="ChEBI" id="CHEBI:15378"/>
        <dbReference type="ChEBI" id="CHEBI:57287"/>
        <dbReference type="ChEBI" id="CHEBI:57340"/>
        <dbReference type="EC" id="3.1.2.4"/>
    </reaction>
</comment>
<comment type="caution">
    <text evidence="5">The sequence shown here is derived from an EMBL/GenBank/DDBJ whole genome shotgun (WGS) entry which is preliminary data.</text>
</comment>
<dbReference type="Proteomes" id="UP000436088">
    <property type="component" value="Unassembled WGS sequence"/>
</dbReference>
<evidence type="ECO:0000313" key="5">
    <source>
        <dbReference type="EMBL" id="KAE8671401.1"/>
    </source>
</evidence>
<comment type="function">
    <text evidence="2">Hydrolyzes 3-hydroxyisobutyryl-CoA (HIBYL-CoA), a saline catabolite. Has high activity toward isobutyryl-CoA. Could be an isobutyryl-CoA dehydrogenase that functions in valine catabolism.</text>
</comment>
<dbReference type="InterPro" id="IPR045004">
    <property type="entry name" value="ECH_dom"/>
</dbReference>
<dbReference type="GO" id="GO:0006574">
    <property type="term" value="P:L-valine catabolic process"/>
    <property type="evidence" value="ECO:0007669"/>
    <property type="project" value="UniProtKB-UniRule"/>
</dbReference>
<dbReference type="PANTHER" id="PTHR43176">
    <property type="entry name" value="3-HYDROXYISOBUTYRYL-COA HYDROLASE-RELATED"/>
    <property type="match status" value="1"/>
</dbReference>